<feature type="compositionally biased region" description="Basic and acidic residues" evidence="1">
    <location>
        <begin position="54"/>
        <end position="90"/>
    </location>
</feature>
<reference evidence="2" key="1">
    <citation type="journal article" date="2023" name="Mol. Biol. Evol.">
        <title>Third-Generation Sequencing Reveals the Adaptive Role of the Epigenome in Three Deep-Sea Polychaetes.</title>
        <authorList>
            <person name="Perez M."/>
            <person name="Aroh O."/>
            <person name="Sun Y."/>
            <person name="Lan Y."/>
            <person name="Juniper S.K."/>
            <person name="Young C.R."/>
            <person name="Angers B."/>
            <person name="Qian P.Y."/>
        </authorList>
    </citation>
    <scope>NUCLEOTIDE SEQUENCE</scope>
    <source>
        <strain evidence="2">R07B-5</strain>
    </source>
</reference>
<dbReference type="EMBL" id="JAODUO010000209">
    <property type="protein sequence ID" value="KAK2186225.1"/>
    <property type="molecule type" value="Genomic_DNA"/>
</dbReference>
<dbReference type="AlphaFoldDB" id="A0AAD9P1G5"/>
<dbReference type="Proteomes" id="UP001209878">
    <property type="component" value="Unassembled WGS sequence"/>
</dbReference>
<keyword evidence="3" id="KW-1185">Reference proteome</keyword>
<evidence type="ECO:0000313" key="2">
    <source>
        <dbReference type="EMBL" id="KAK2186225.1"/>
    </source>
</evidence>
<proteinExistence type="predicted"/>
<accession>A0AAD9P1G5</accession>
<feature type="region of interest" description="Disordered" evidence="1">
    <location>
        <begin position="25"/>
        <end position="90"/>
    </location>
</feature>
<evidence type="ECO:0000313" key="3">
    <source>
        <dbReference type="Proteomes" id="UP001209878"/>
    </source>
</evidence>
<gene>
    <name evidence="2" type="ORF">NP493_210g03020</name>
</gene>
<name>A0AAD9P1G5_RIDPI</name>
<organism evidence="2 3">
    <name type="scientific">Ridgeia piscesae</name>
    <name type="common">Tubeworm</name>
    <dbReference type="NCBI Taxonomy" id="27915"/>
    <lineage>
        <taxon>Eukaryota</taxon>
        <taxon>Metazoa</taxon>
        <taxon>Spiralia</taxon>
        <taxon>Lophotrochozoa</taxon>
        <taxon>Annelida</taxon>
        <taxon>Polychaeta</taxon>
        <taxon>Sedentaria</taxon>
        <taxon>Canalipalpata</taxon>
        <taxon>Sabellida</taxon>
        <taxon>Siboglinidae</taxon>
        <taxon>Ridgeia</taxon>
    </lineage>
</organism>
<comment type="caution">
    <text evidence="2">The sequence shown here is derived from an EMBL/GenBank/DDBJ whole genome shotgun (WGS) entry which is preliminary data.</text>
</comment>
<protein>
    <submittedName>
        <fullName evidence="2">Uncharacterized protein</fullName>
    </submittedName>
</protein>
<sequence>MTLISATVVSRVASARDARSMIESRRRGKFVGSERLSHTQDDLDLSDDPPAQRPSDRRGQHRDLRDRLGRRRNDLDTNRDNYGDGLGRRKDDFFEGRRKYEKLTIEVQQD</sequence>
<evidence type="ECO:0000256" key="1">
    <source>
        <dbReference type="SAM" id="MobiDB-lite"/>
    </source>
</evidence>